<dbReference type="AlphaFoldDB" id="A0A1S3KDM6"/>
<dbReference type="InterPro" id="IPR013099">
    <property type="entry name" value="K_chnl_dom"/>
</dbReference>
<dbReference type="KEGG" id="lak:106180958"/>
<keyword evidence="3 8" id="KW-0812">Transmembrane</keyword>
<dbReference type="PROSITE" id="PS01009">
    <property type="entry name" value="CRISP_1"/>
    <property type="match status" value="1"/>
</dbReference>
<evidence type="ECO:0000256" key="4">
    <source>
        <dbReference type="ARBA" id="ARBA00022989"/>
    </source>
</evidence>
<dbReference type="GO" id="GO:0005576">
    <property type="term" value="C:extracellular region"/>
    <property type="evidence" value="ECO:0007669"/>
    <property type="project" value="InterPro"/>
</dbReference>
<comment type="similarity">
    <text evidence="8">Belongs to the two pore domain potassium channel (TC 1.A.1.8) family.</text>
</comment>
<dbReference type="GO" id="GO:0005886">
    <property type="term" value="C:plasma membrane"/>
    <property type="evidence" value="ECO:0007669"/>
    <property type="project" value="TreeGrafter"/>
</dbReference>
<feature type="region of interest" description="Disordered" evidence="9">
    <location>
        <begin position="247"/>
        <end position="281"/>
    </location>
</feature>
<reference evidence="13" key="1">
    <citation type="submission" date="2025-08" db="UniProtKB">
        <authorList>
            <consortium name="RefSeq"/>
        </authorList>
    </citation>
    <scope>IDENTIFICATION</scope>
    <source>
        <tissue evidence="13">Gonads</tissue>
    </source>
</reference>
<feature type="domain" description="SCP" evidence="11">
    <location>
        <begin position="1"/>
        <end position="138"/>
    </location>
</feature>
<evidence type="ECO:0000256" key="10">
    <source>
        <dbReference type="SAM" id="Phobius"/>
    </source>
</evidence>
<evidence type="ECO:0000313" key="13">
    <source>
        <dbReference type="RefSeq" id="XP_013420597.1"/>
    </source>
</evidence>
<keyword evidence="12" id="KW-1185">Reference proteome</keyword>
<dbReference type="Pfam" id="PF07885">
    <property type="entry name" value="Ion_trans_2"/>
    <property type="match status" value="2"/>
</dbReference>
<feature type="transmembrane region" description="Helical" evidence="10">
    <location>
        <begin position="193"/>
        <end position="213"/>
    </location>
</feature>
<dbReference type="InParanoid" id="A0A1S3KDM6"/>
<dbReference type="PANTHER" id="PTHR11003">
    <property type="entry name" value="POTASSIUM CHANNEL, SUBFAMILY K"/>
    <property type="match status" value="1"/>
</dbReference>
<evidence type="ECO:0000256" key="5">
    <source>
        <dbReference type="ARBA" id="ARBA00023065"/>
    </source>
</evidence>
<dbReference type="InterPro" id="IPR018244">
    <property type="entry name" value="Allrgn_V5/Tpx1_CS"/>
</dbReference>
<dbReference type="InterPro" id="IPR035940">
    <property type="entry name" value="CAP_sf"/>
</dbReference>
<proteinExistence type="inferred from homology"/>
<dbReference type="PANTHER" id="PTHR11003:SF334">
    <property type="entry name" value="FI03418P"/>
    <property type="match status" value="1"/>
</dbReference>
<dbReference type="Gene3D" id="3.40.33.10">
    <property type="entry name" value="CAP"/>
    <property type="match status" value="1"/>
</dbReference>
<evidence type="ECO:0000256" key="6">
    <source>
        <dbReference type="ARBA" id="ARBA00023136"/>
    </source>
</evidence>
<evidence type="ECO:0000256" key="7">
    <source>
        <dbReference type="ARBA" id="ARBA00023303"/>
    </source>
</evidence>
<comment type="subcellular location">
    <subcellularLocation>
        <location evidence="1">Membrane</location>
        <topology evidence="1">Multi-pass membrane protein</topology>
    </subcellularLocation>
</comment>
<dbReference type="GeneID" id="106180958"/>
<dbReference type="InterPro" id="IPR014044">
    <property type="entry name" value="CAP_dom"/>
</dbReference>
<keyword evidence="4 10" id="KW-1133">Transmembrane helix</keyword>
<accession>A0A1S3KDM6</accession>
<dbReference type="SUPFAM" id="SSF55797">
    <property type="entry name" value="PR-1-like"/>
    <property type="match status" value="1"/>
</dbReference>
<keyword evidence="7 8" id="KW-0407">Ion channel</keyword>
<sequence>MTRMVWDDDLANCDAQAYANRCIWAHGTVDLTGCPYDFSTPQYRGQNLWARTAFSAQKPTNLATNVVDSLHAENQYYNYASNTCNDGKVCGHYTQLVWANSYRLGCGIAYCTTGSPFAQSQNWWNVVCHYFPGGNYQGQKPYKSGQGCSQCPSGSGGCSNDGKLCISSYECTMNPSACGGYGHIAPRTMWGKLVCIAYAVLGIPLTLLFLTNIGDVMADIFRYIYAKVCCCGCIRKKNKDKVQEIRTPSPTKGWKLDETGKPLPPSREPTIIDNDDDDDDEEEEKITVPLTVTMLVIIGWLLGGSVLYTVWYKDWKWYSSFYFCFITMSTIGFGDYYPSVDNGLGTVEDIMIMVSAWTYTIVGMAFLAMGFNLMQDEIVDKFKWIGEKLGFYKKEEEEGEEAEE</sequence>
<evidence type="ECO:0000313" key="12">
    <source>
        <dbReference type="Proteomes" id="UP000085678"/>
    </source>
</evidence>
<evidence type="ECO:0000256" key="3">
    <source>
        <dbReference type="ARBA" id="ARBA00022692"/>
    </source>
</evidence>
<dbReference type="RefSeq" id="XP_013420597.1">
    <property type="nucleotide sequence ID" value="XM_013565143.1"/>
</dbReference>
<feature type="transmembrane region" description="Helical" evidence="10">
    <location>
        <begin position="286"/>
        <end position="308"/>
    </location>
</feature>
<feature type="transmembrane region" description="Helical" evidence="10">
    <location>
        <begin position="320"/>
        <end position="338"/>
    </location>
</feature>
<dbReference type="GO" id="GO:0030322">
    <property type="term" value="P:stabilization of membrane potential"/>
    <property type="evidence" value="ECO:0007669"/>
    <property type="project" value="TreeGrafter"/>
</dbReference>
<dbReference type="SMART" id="SM00198">
    <property type="entry name" value="SCP"/>
    <property type="match status" value="1"/>
</dbReference>
<dbReference type="OrthoDB" id="297496at2759"/>
<feature type="transmembrane region" description="Helical" evidence="10">
    <location>
        <begin position="350"/>
        <end position="373"/>
    </location>
</feature>
<dbReference type="Gene3D" id="1.10.287.70">
    <property type="match status" value="1"/>
</dbReference>
<evidence type="ECO:0000259" key="11">
    <source>
        <dbReference type="SMART" id="SM00198"/>
    </source>
</evidence>
<keyword evidence="2 8" id="KW-0813">Transport</keyword>
<evidence type="ECO:0000256" key="2">
    <source>
        <dbReference type="ARBA" id="ARBA00022448"/>
    </source>
</evidence>
<protein>
    <submittedName>
        <fullName evidence="13">Uncharacterized protein LOC106180958</fullName>
    </submittedName>
</protein>
<keyword evidence="6 10" id="KW-0472">Membrane</keyword>
<dbReference type="InterPro" id="IPR003280">
    <property type="entry name" value="2pore_dom_K_chnl"/>
</dbReference>
<evidence type="ECO:0000256" key="1">
    <source>
        <dbReference type="ARBA" id="ARBA00004141"/>
    </source>
</evidence>
<evidence type="ECO:0000256" key="8">
    <source>
        <dbReference type="RuleBase" id="RU003857"/>
    </source>
</evidence>
<dbReference type="SUPFAM" id="SSF81324">
    <property type="entry name" value="Voltage-gated potassium channels"/>
    <property type="match status" value="2"/>
</dbReference>
<dbReference type="GO" id="GO:0022841">
    <property type="term" value="F:potassium ion leak channel activity"/>
    <property type="evidence" value="ECO:0007669"/>
    <property type="project" value="TreeGrafter"/>
</dbReference>
<dbReference type="Proteomes" id="UP000085678">
    <property type="component" value="Unplaced"/>
</dbReference>
<name>A0A1S3KDM6_LINAN</name>
<keyword evidence="5 8" id="KW-0406">Ion transport</keyword>
<dbReference type="PRINTS" id="PR01333">
    <property type="entry name" value="2POREKCHANEL"/>
</dbReference>
<organism evidence="12 13">
    <name type="scientific">Lingula anatina</name>
    <name type="common">Brachiopod</name>
    <name type="synonym">Lingula unguis</name>
    <dbReference type="NCBI Taxonomy" id="7574"/>
    <lineage>
        <taxon>Eukaryota</taxon>
        <taxon>Metazoa</taxon>
        <taxon>Spiralia</taxon>
        <taxon>Lophotrochozoa</taxon>
        <taxon>Brachiopoda</taxon>
        <taxon>Linguliformea</taxon>
        <taxon>Lingulata</taxon>
        <taxon>Lingulida</taxon>
        <taxon>Linguloidea</taxon>
        <taxon>Lingulidae</taxon>
        <taxon>Lingula</taxon>
    </lineage>
</organism>
<evidence type="ECO:0000256" key="9">
    <source>
        <dbReference type="SAM" id="MobiDB-lite"/>
    </source>
</evidence>
<dbReference type="GO" id="GO:0015271">
    <property type="term" value="F:outward rectifier potassium channel activity"/>
    <property type="evidence" value="ECO:0007669"/>
    <property type="project" value="TreeGrafter"/>
</dbReference>
<dbReference type="Pfam" id="PF00188">
    <property type="entry name" value="CAP"/>
    <property type="match status" value="1"/>
</dbReference>
<gene>
    <name evidence="13" type="primary">LOC106180958</name>
</gene>